<name>A0ABD5RIE0_9EURY</name>
<keyword evidence="2" id="KW-1185">Reference proteome</keyword>
<dbReference type="AlphaFoldDB" id="A0ABD5RIE0"/>
<evidence type="ECO:0000313" key="1">
    <source>
        <dbReference type="EMBL" id="MFC5970112.1"/>
    </source>
</evidence>
<dbReference type="Proteomes" id="UP001596099">
    <property type="component" value="Unassembled WGS sequence"/>
</dbReference>
<comment type="caution">
    <text evidence="1">The sequence shown here is derived from an EMBL/GenBank/DDBJ whole genome shotgun (WGS) entry which is preliminary data.</text>
</comment>
<evidence type="ECO:0000313" key="2">
    <source>
        <dbReference type="Proteomes" id="UP001596099"/>
    </source>
</evidence>
<reference evidence="1 2" key="1">
    <citation type="journal article" date="2019" name="Int. J. Syst. Evol. Microbiol.">
        <title>The Global Catalogue of Microorganisms (GCM) 10K type strain sequencing project: providing services to taxonomists for standard genome sequencing and annotation.</title>
        <authorList>
            <consortium name="The Broad Institute Genomics Platform"/>
            <consortium name="The Broad Institute Genome Sequencing Center for Infectious Disease"/>
            <person name="Wu L."/>
            <person name="Ma J."/>
        </authorList>
    </citation>
    <scope>NUCLEOTIDE SEQUENCE [LARGE SCALE GENOMIC DNA]</scope>
    <source>
        <strain evidence="1 2">CGMCC 1.12543</strain>
    </source>
</reference>
<gene>
    <name evidence="1" type="ORF">ACFPYI_02095</name>
</gene>
<dbReference type="EMBL" id="JBHSQH010000001">
    <property type="protein sequence ID" value="MFC5970112.1"/>
    <property type="molecule type" value="Genomic_DNA"/>
</dbReference>
<dbReference type="RefSeq" id="WP_247418779.1">
    <property type="nucleotide sequence ID" value="NZ_JALLGW010000002.1"/>
</dbReference>
<protein>
    <submittedName>
        <fullName evidence="1">Uncharacterized protein</fullName>
    </submittedName>
</protein>
<sequence>MDTQDRPTVDAVTAREQDLLTAIENVAARDALTEDDRHQLSFRAEILCEELRACIEGVEE</sequence>
<accession>A0ABD5RIE0</accession>
<organism evidence="1 2">
    <name type="scientific">Halomarina salina</name>
    <dbReference type="NCBI Taxonomy" id="1872699"/>
    <lineage>
        <taxon>Archaea</taxon>
        <taxon>Methanobacteriati</taxon>
        <taxon>Methanobacteriota</taxon>
        <taxon>Stenosarchaea group</taxon>
        <taxon>Halobacteria</taxon>
        <taxon>Halobacteriales</taxon>
        <taxon>Natronomonadaceae</taxon>
        <taxon>Halomarina</taxon>
    </lineage>
</organism>
<proteinExistence type="predicted"/>